<dbReference type="RefSeq" id="WP_089766097.1">
    <property type="nucleotide sequence ID" value="NZ_BKAT01000068.1"/>
</dbReference>
<name>A0A1H4GLL5_9BACT</name>
<dbReference type="InterPro" id="IPR006860">
    <property type="entry name" value="FecR"/>
</dbReference>
<protein>
    <submittedName>
        <fullName evidence="4">FecR family protein</fullName>
    </submittedName>
</protein>
<dbReference type="InterPro" id="IPR032508">
    <property type="entry name" value="FecR_C"/>
</dbReference>
<evidence type="ECO:0000313" key="5">
    <source>
        <dbReference type="Proteomes" id="UP000199656"/>
    </source>
</evidence>
<dbReference type="PIRSF" id="PIRSF018266">
    <property type="entry name" value="FecR"/>
    <property type="match status" value="1"/>
</dbReference>
<evidence type="ECO:0000259" key="2">
    <source>
        <dbReference type="Pfam" id="PF04773"/>
    </source>
</evidence>
<sequence>MTSSFPDNAMQDEALYTLLCKYLLEEADAEERAWVDEWKGQAPENLVFLQSLERVLKAVTSPAAVTDANTSAAWLQLYDKMEVAPVKRMSSFRWQYAAAACLVLLVGGWWLFRLQSAEVYKGPELATLSDGSKVQLTGDAKLEVGRKFAKQRTVKLTGAATFEVEGNPGNPFIIQVGKSEVKVLGTTFTVDYQPANASLKVHVSKGKVMVIDHKQQDSVVLTDGMLLQQDNIKPVFRVASHVTDMYKKSLAFNNTPLEEVLHTLTEVYDIKVEVSNTDLLKLPVHTTFTSETPDEVMHSLATMLDATCEKINDRQYKLK</sequence>
<evidence type="ECO:0000256" key="1">
    <source>
        <dbReference type="SAM" id="Phobius"/>
    </source>
</evidence>
<dbReference type="OrthoDB" id="641176at2"/>
<feature type="domain" description="Protein FecR C-terminal" evidence="3">
    <location>
        <begin position="250"/>
        <end position="316"/>
    </location>
</feature>
<dbReference type="EMBL" id="FNRL01000045">
    <property type="protein sequence ID" value="SEB10486.1"/>
    <property type="molecule type" value="Genomic_DNA"/>
</dbReference>
<keyword evidence="1" id="KW-0812">Transmembrane</keyword>
<reference evidence="5" key="1">
    <citation type="submission" date="2016-10" db="EMBL/GenBank/DDBJ databases">
        <authorList>
            <person name="Varghese N."/>
            <person name="Submissions S."/>
        </authorList>
    </citation>
    <scope>NUCLEOTIDE SEQUENCE [LARGE SCALE GENOMIC DNA]</scope>
    <source>
        <strain evidence="5">DSM 23920</strain>
    </source>
</reference>
<gene>
    <name evidence="4" type="ORF">SAMN05660909_05488</name>
</gene>
<feature type="transmembrane region" description="Helical" evidence="1">
    <location>
        <begin position="94"/>
        <end position="112"/>
    </location>
</feature>
<dbReference type="InterPro" id="IPR012373">
    <property type="entry name" value="Ferrdict_sens_TM"/>
</dbReference>
<dbReference type="PANTHER" id="PTHR30273">
    <property type="entry name" value="PERIPLASMIC SIGNAL SENSOR AND SIGMA FACTOR ACTIVATOR FECR-RELATED"/>
    <property type="match status" value="1"/>
</dbReference>
<dbReference type="Gene3D" id="3.55.50.30">
    <property type="match status" value="1"/>
</dbReference>
<dbReference type="Proteomes" id="UP000199656">
    <property type="component" value="Unassembled WGS sequence"/>
</dbReference>
<keyword evidence="1" id="KW-0472">Membrane</keyword>
<accession>A0A1H4GLL5</accession>
<keyword evidence="5" id="KW-1185">Reference proteome</keyword>
<organism evidence="4 5">
    <name type="scientific">Chitinophaga terrae</name>
    <name type="common">ex Kim and Jung 2007</name>
    <dbReference type="NCBI Taxonomy" id="408074"/>
    <lineage>
        <taxon>Bacteria</taxon>
        <taxon>Pseudomonadati</taxon>
        <taxon>Bacteroidota</taxon>
        <taxon>Chitinophagia</taxon>
        <taxon>Chitinophagales</taxon>
        <taxon>Chitinophagaceae</taxon>
        <taxon>Chitinophaga</taxon>
    </lineage>
</organism>
<dbReference type="Pfam" id="PF04773">
    <property type="entry name" value="FecR"/>
    <property type="match status" value="1"/>
</dbReference>
<proteinExistence type="predicted"/>
<dbReference type="Pfam" id="PF16344">
    <property type="entry name" value="FecR_C"/>
    <property type="match status" value="1"/>
</dbReference>
<dbReference type="GO" id="GO:0016989">
    <property type="term" value="F:sigma factor antagonist activity"/>
    <property type="evidence" value="ECO:0007669"/>
    <property type="project" value="TreeGrafter"/>
</dbReference>
<dbReference type="Gene3D" id="2.60.120.1440">
    <property type="match status" value="1"/>
</dbReference>
<keyword evidence="1" id="KW-1133">Transmembrane helix</keyword>
<dbReference type="STRING" id="408074.SAMN05660909_05488"/>
<evidence type="ECO:0000313" key="4">
    <source>
        <dbReference type="EMBL" id="SEB10486.1"/>
    </source>
</evidence>
<dbReference type="AlphaFoldDB" id="A0A1H4GLL5"/>
<evidence type="ECO:0000259" key="3">
    <source>
        <dbReference type="Pfam" id="PF16344"/>
    </source>
</evidence>
<dbReference type="PANTHER" id="PTHR30273:SF2">
    <property type="entry name" value="PROTEIN FECR"/>
    <property type="match status" value="1"/>
</dbReference>
<feature type="domain" description="FecR protein" evidence="2">
    <location>
        <begin position="127"/>
        <end position="208"/>
    </location>
</feature>